<reference evidence="4" key="1">
    <citation type="journal article" date="2022" name="Int. J. Syst. Evol. Microbiol.">
        <title>Anaeromyxobacter oryzae sp. nov., Anaeromyxobacter diazotrophicus sp. nov. and Anaeromyxobacter paludicola sp. nov., isolated from paddy soils.</title>
        <authorList>
            <person name="Itoh H."/>
            <person name="Xu Z."/>
            <person name="Mise K."/>
            <person name="Masuda Y."/>
            <person name="Ushijima N."/>
            <person name="Hayakawa C."/>
            <person name="Shiratori Y."/>
            <person name="Senoo K."/>
        </authorList>
    </citation>
    <scope>NUCLEOTIDE SEQUENCE [LARGE SCALE GENOMIC DNA]</scope>
    <source>
        <strain evidence="4">Red630</strain>
    </source>
</reference>
<feature type="coiled-coil region" evidence="1">
    <location>
        <begin position="97"/>
        <end position="131"/>
    </location>
</feature>
<name>A0ABM7X928_9BACT</name>
<proteinExistence type="predicted"/>
<keyword evidence="2" id="KW-1133">Transmembrane helix</keyword>
<evidence type="ECO:0008006" key="5">
    <source>
        <dbReference type="Google" id="ProtNLM"/>
    </source>
</evidence>
<dbReference type="Pfam" id="PF14235">
    <property type="entry name" value="DUF4337"/>
    <property type="match status" value="1"/>
</dbReference>
<evidence type="ECO:0000313" key="3">
    <source>
        <dbReference type="EMBL" id="BDG08349.1"/>
    </source>
</evidence>
<dbReference type="RefSeq" id="WP_248345530.1">
    <property type="nucleotide sequence ID" value="NZ_AP025592.1"/>
</dbReference>
<feature type="transmembrane region" description="Helical" evidence="2">
    <location>
        <begin position="24"/>
        <end position="44"/>
    </location>
</feature>
<dbReference type="InterPro" id="IPR025570">
    <property type="entry name" value="DUF4337"/>
</dbReference>
<gene>
    <name evidence="3" type="ORF">AMPC_14620</name>
</gene>
<keyword evidence="2" id="KW-0812">Transmembrane</keyword>
<keyword evidence="1" id="KW-0175">Coiled coil</keyword>
<dbReference type="EMBL" id="AP025592">
    <property type="protein sequence ID" value="BDG08349.1"/>
    <property type="molecule type" value="Genomic_DNA"/>
</dbReference>
<evidence type="ECO:0000256" key="2">
    <source>
        <dbReference type="SAM" id="Phobius"/>
    </source>
</evidence>
<accession>A0ABM7X928</accession>
<evidence type="ECO:0000313" key="4">
    <source>
        <dbReference type="Proteomes" id="UP001162734"/>
    </source>
</evidence>
<feature type="transmembrane region" description="Helical" evidence="2">
    <location>
        <begin position="168"/>
        <end position="189"/>
    </location>
</feature>
<protein>
    <recommendedName>
        <fullName evidence="5">DUF4337 domain-containing protein</fullName>
    </recommendedName>
</protein>
<evidence type="ECO:0000256" key="1">
    <source>
        <dbReference type="SAM" id="Coils"/>
    </source>
</evidence>
<dbReference type="Proteomes" id="UP001162734">
    <property type="component" value="Chromosome"/>
</dbReference>
<organism evidence="3 4">
    <name type="scientific">Anaeromyxobacter paludicola</name>
    <dbReference type="NCBI Taxonomy" id="2918171"/>
    <lineage>
        <taxon>Bacteria</taxon>
        <taxon>Pseudomonadati</taxon>
        <taxon>Myxococcota</taxon>
        <taxon>Myxococcia</taxon>
        <taxon>Myxococcales</taxon>
        <taxon>Cystobacterineae</taxon>
        <taxon>Anaeromyxobacteraceae</taxon>
        <taxon>Anaeromyxobacter</taxon>
    </lineage>
</organism>
<keyword evidence="4" id="KW-1185">Reference proteome</keyword>
<keyword evidence="2" id="KW-0472">Membrane</keyword>
<feature type="transmembrane region" description="Helical" evidence="2">
    <location>
        <begin position="142"/>
        <end position="162"/>
    </location>
</feature>
<sequence length="190" mass="20788">MAEALKKEAPAPAPAAAAPARDRWTQWVALTTTVLAVCAAISALKGGSYSTRVQLATTEESNRWSHYQSKSIKDHGRAVEKDLLEVLRLQARDPEAARAVDARIAAAKDEIARYKKEEAEIKAEAERVKAEETGYKRHGAQFGLAVMLLQIAIMLNSIGALMKKPLMWGVGLLFGSAGLAYMLNGFFLWF</sequence>